<dbReference type="NCBIfam" id="NF009381">
    <property type="entry name" value="PRK12740.1-5"/>
    <property type="match status" value="1"/>
</dbReference>
<dbReference type="SUPFAM" id="SSF50447">
    <property type="entry name" value="Translation proteins"/>
    <property type="match status" value="1"/>
</dbReference>
<dbReference type="InterPro" id="IPR020568">
    <property type="entry name" value="Ribosomal_Su5_D2-typ_SF"/>
</dbReference>
<dbReference type="InterPro" id="IPR009000">
    <property type="entry name" value="Transl_B-barrel_sf"/>
</dbReference>
<evidence type="ECO:0000313" key="5">
    <source>
        <dbReference type="EMBL" id="MDG3003647.1"/>
    </source>
</evidence>
<dbReference type="RefSeq" id="WP_277859997.1">
    <property type="nucleotide sequence ID" value="NZ_JARRAG010000001.1"/>
</dbReference>
<evidence type="ECO:0000256" key="1">
    <source>
        <dbReference type="ARBA" id="ARBA00017872"/>
    </source>
</evidence>
<dbReference type="CDD" id="cd16262">
    <property type="entry name" value="EFG_III"/>
    <property type="match status" value="1"/>
</dbReference>
<dbReference type="InterPro" id="IPR035649">
    <property type="entry name" value="EFG_V"/>
</dbReference>
<dbReference type="CDD" id="cd01434">
    <property type="entry name" value="EFG_mtEFG1_IV"/>
    <property type="match status" value="1"/>
</dbReference>
<dbReference type="InterPro" id="IPR009022">
    <property type="entry name" value="EFG_III"/>
</dbReference>
<dbReference type="CDD" id="cd03713">
    <property type="entry name" value="EFG_mtEFG_C"/>
    <property type="match status" value="1"/>
</dbReference>
<dbReference type="Gene3D" id="3.40.50.300">
    <property type="entry name" value="P-loop containing nucleotide triphosphate hydrolases"/>
    <property type="match status" value="1"/>
</dbReference>
<dbReference type="PANTHER" id="PTHR43261:SF6">
    <property type="entry name" value="ELONGATION FACTOR G-LIKE PROTEIN"/>
    <property type="match status" value="1"/>
</dbReference>
<dbReference type="Pfam" id="PF22042">
    <property type="entry name" value="EF-G_D2"/>
    <property type="match status" value="1"/>
</dbReference>
<keyword evidence="2" id="KW-0547">Nucleotide-binding</keyword>
<dbReference type="Gene3D" id="2.40.30.10">
    <property type="entry name" value="Translation factors"/>
    <property type="match status" value="1"/>
</dbReference>
<dbReference type="SMART" id="SM00889">
    <property type="entry name" value="EFG_IV"/>
    <property type="match status" value="1"/>
</dbReference>
<feature type="domain" description="Tr-type G" evidence="4">
    <location>
        <begin position="8"/>
        <end position="268"/>
    </location>
</feature>
<sequence>MTTTYHIADIRNVALAGHGASGKTSLADALLFAAGATTRKGSVDDGTSTLDFDDEEKRRHFTIDCHLGHLAWNGRQVHLIDSPGYPDFIGNALSALAAVENVVLAVSGPAGIEVNTRRLFNEARRMGLGRFVAVTKMDADNVDYRADLEAIRETFGPSAVPFNVPVGQGPSFSGVIDVLQAHDDDPAGCPLPPSEAYQMLVEQIVESDEELMSRYLEGESIGVEELRKAAHDAIAAGKLVPVLCVCTKKDLGVKELLDLVTTCGLSPEDVHRFGTRGDEPEAPEEEILPAEDGTLVAQVFKTANDQFMGKLSFLRILTGKLTPETNLVNLRSGKTTKAGHVYVLQGKAQEEVPEAIAGDIVAIAKFDDLHVSDTVSNVGGNTTVARLKASPIHFPAPMVPRAVVPKAREDEAKISAGLAKIADEDPTFTIRRDAQTHELVISGMSDLHLDVVQQRLKNRYKLEMSTHIPHVPYLETISAPAEADYRHKKQTGGRGQFAEVHLRVRPVERGKGFTFTDAVKGGVIPNQYIPAVEKGVRERLDKGVISGNQVVDVEVEVYFGKDHPVDSSEHAFKTAAANAFRKAFEKAYPVLLEPIVSVEVTAPSSFFGDLSADMSTRRGHISGMDAQPGGQQTIQAVVPLAEMLSYASTLKSMTSGQGAFTMEMRGYEPVPPNVQQQIVDRYQKSRAGIEEE</sequence>
<keyword evidence="6" id="KW-1185">Reference proteome</keyword>
<accession>A0ABT6F818</accession>
<dbReference type="InterPro" id="IPR005517">
    <property type="entry name" value="Transl_elong_EFG/EF2_IV"/>
</dbReference>
<proteinExistence type="predicted"/>
<dbReference type="PROSITE" id="PS51722">
    <property type="entry name" value="G_TR_2"/>
    <property type="match status" value="1"/>
</dbReference>
<name>A0ABT6F818_9BACT</name>
<reference evidence="5 6" key="1">
    <citation type="submission" date="2023-03" db="EMBL/GenBank/DDBJ databases">
        <title>Paludisphaera mucosa sp. nov. a novel planctomycete from northern fen.</title>
        <authorList>
            <person name="Ivanova A."/>
        </authorList>
    </citation>
    <scope>NUCLEOTIDE SEQUENCE [LARGE SCALE GENOMIC DNA]</scope>
    <source>
        <strain evidence="5 6">Pla2</strain>
    </source>
</reference>
<dbReference type="InterPro" id="IPR000640">
    <property type="entry name" value="EFG_V-like"/>
</dbReference>
<dbReference type="CDD" id="cd04170">
    <property type="entry name" value="EF-G_bact"/>
    <property type="match status" value="1"/>
</dbReference>
<dbReference type="InterPro" id="IPR014721">
    <property type="entry name" value="Ribsml_uS5_D2-typ_fold_subgr"/>
</dbReference>
<dbReference type="Proteomes" id="UP001216907">
    <property type="component" value="Unassembled WGS sequence"/>
</dbReference>
<evidence type="ECO:0000256" key="3">
    <source>
        <dbReference type="ARBA" id="ARBA00023134"/>
    </source>
</evidence>
<dbReference type="InterPro" id="IPR027417">
    <property type="entry name" value="P-loop_NTPase"/>
</dbReference>
<dbReference type="PANTHER" id="PTHR43261">
    <property type="entry name" value="TRANSLATION ELONGATION FACTOR G-RELATED"/>
    <property type="match status" value="1"/>
</dbReference>
<protein>
    <recommendedName>
        <fullName evidence="1">Elongation factor G</fullName>
    </recommendedName>
</protein>
<dbReference type="SUPFAM" id="SSF52540">
    <property type="entry name" value="P-loop containing nucleoside triphosphate hydrolases"/>
    <property type="match status" value="1"/>
</dbReference>
<dbReference type="InterPro" id="IPR047872">
    <property type="entry name" value="EFG_IV"/>
</dbReference>
<dbReference type="Pfam" id="PF00009">
    <property type="entry name" value="GTP_EFTU"/>
    <property type="match status" value="1"/>
</dbReference>
<gene>
    <name evidence="5" type="primary">fusA</name>
    <name evidence="5" type="ORF">PZE19_07695</name>
</gene>
<organism evidence="5 6">
    <name type="scientific">Paludisphaera mucosa</name>
    <dbReference type="NCBI Taxonomy" id="3030827"/>
    <lineage>
        <taxon>Bacteria</taxon>
        <taxon>Pseudomonadati</taxon>
        <taxon>Planctomycetota</taxon>
        <taxon>Planctomycetia</taxon>
        <taxon>Isosphaerales</taxon>
        <taxon>Isosphaeraceae</taxon>
        <taxon>Paludisphaera</taxon>
    </lineage>
</organism>
<dbReference type="Pfam" id="PF03764">
    <property type="entry name" value="EFG_IV"/>
    <property type="match status" value="1"/>
</dbReference>
<dbReference type="SUPFAM" id="SSF54980">
    <property type="entry name" value="EF-G C-terminal domain-like"/>
    <property type="match status" value="2"/>
</dbReference>
<evidence type="ECO:0000259" key="4">
    <source>
        <dbReference type="PROSITE" id="PS51722"/>
    </source>
</evidence>
<dbReference type="Pfam" id="PF14492">
    <property type="entry name" value="EFG_III"/>
    <property type="match status" value="1"/>
</dbReference>
<dbReference type="InterPro" id="IPR035647">
    <property type="entry name" value="EFG_III/V"/>
</dbReference>
<dbReference type="SMART" id="SM00838">
    <property type="entry name" value="EFG_C"/>
    <property type="match status" value="1"/>
</dbReference>
<keyword evidence="5" id="KW-0251">Elongation factor</keyword>
<dbReference type="Gene3D" id="3.30.230.10">
    <property type="match status" value="1"/>
</dbReference>
<dbReference type="NCBIfam" id="NF009891">
    <property type="entry name" value="PRK13351.1-1"/>
    <property type="match status" value="1"/>
</dbReference>
<comment type="caution">
    <text evidence="5">The sequence shown here is derived from an EMBL/GenBank/DDBJ whole genome shotgun (WGS) entry which is preliminary data.</text>
</comment>
<dbReference type="InterPro" id="IPR053905">
    <property type="entry name" value="EF-G-like_DII"/>
</dbReference>
<dbReference type="GO" id="GO:0003746">
    <property type="term" value="F:translation elongation factor activity"/>
    <property type="evidence" value="ECO:0007669"/>
    <property type="project" value="UniProtKB-KW"/>
</dbReference>
<dbReference type="Pfam" id="PF00679">
    <property type="entry name" value="EFG_C"/>
    <property type="match status" value="1"/>
</dbReference>
<dbReference type="InterPro" id="IPR041095">
    <property type="entry name" value="EFG_II"/>
</dbReference>
<dbReference type="Gene3D" id="3.30.70.240">
    <property type="match status" value="1"/>
</dbReference>
<dbReference type="SUPFAM" id="SSF54211">
    <property type="entry name" value="Ribosomal protein S5 domain 2-like"/>
    <property type="match status" value="1"/>
</dbReference>
<keyword evidence="5" id="KW-0648">Protein biosynthesis</keyword>
<keyword evidence="3" id="KW-0342">GTP-binding</keyword>
<evidence type="ECO:0000256" key="2">
    <source>
        <dbReference type="ARBA" id="ARBA00022741"/>
    </source>
</evidence>
<dbReference type="InterPro" id="IPR000795">
    <property type="entry name" value="T_Tr_GTP-bd_dom"/>
</dbReference>
<dbReference type="EMBL" id="JARRAG010000001">
    <property type="protein sequence ID" value="MDG3003647.1"/>
    <property type="molecule type" value="Genomic_DNA"/>
</dbReference>
<dbReference type="Gene3D" id="3.30.70.870">
    <property type="entry name" value="Elongation Factor G (Translational Gtpase), domain 3"/>
    <property type="match status" value="1"/>
</dbReference>
<evidence type="ECO:0000313" key="6">
    <source>
        <dbReference type="Proteomes" id="UP001216907"/>
    </source>
</evidence>